<dbReference type="PROSITE" id="PS51165">
    <property type="entry name" value="THUMP"/>
    <property type="match status" value="1"/>
</dbReference>
<evidence type="ECO:0000313" key="5">
    <source>
        <dbReference type="Proteomes" id="UP001187531"/>
    </source>
</evidence>
<dbReference type="PANTHER" id="PTHR13452:SF10">
    <property type="entry name" value="THUMP DOMAIN-CONTAINING PROTEIN 1"/>
    <property type="match status" value="1"/>
</dbReference>
<evidence type="ECO:0000313" key="4">
    <source>
        <dbReference type="EMBL" id="KAK2711539.1"/>
    </source>
</evidence>
<dbReference type="InterPro" id="IPR004114">
    <property type="entry name" value="THUMP_dom"/>
</dbReference>
<proteinExistence type="predicted"/>
<keyword evidence="1" id="KW-0694">RNA-binding</keyword>
<keyword evidence="5" id="KW-1185">Reference proteome</keyword>
<organism evidence="4 5">
    <name type="scientific">Artemia franciscana</name>
    <name type="common">Brine shrimp</name>
    <name type="synonym">Artemia sanfranciscana</name>
    <dbReference type="NCBI Taxonomy" id="6661"/>
    <lineage>
        <taxon>Eukaryota</taxon>
        <taxon>Metazoa</taxon>
        <taxon>Ecdysozoa</taxon>
        <taxon>Arthropoda</taxon>
        <taxon>Crustacea</taxon>
        <taxon>Branchiopoda</taxon>
        <taxon>Anostraca</taxon>
        <taxon>Artemiidae</taxon>
        <taxon>Artemia</taxon>
    </lineage>
</organism>
<dbReference type="SUPFAM" id="SSF143437">
    <property type="entry name" value="THUMP domain-like"/>
    <property type="match status" value="1"/>
</dbReference>
<accession>A0AA88L3A9</accession>
<comment type="caution">
    <text evidence="4">The sequence shown here is derived from an EMBL/GenBank/DDBJ whole genome shotgun (WGS) entry which is preliminary data.</text>
</comment>
<dbReference type="CDD" id="cd11717">
    <property type="entry name" value="THUMP_THUMPD1_like"/>
    <property type="match status" value="1"/>
</dbReference>
<feature type="compositionally biased region" description="Basic and acidic residues" evidence="2">
    <location>
        <begin position="267"/>
        <end position="319"/>
    </location>
</feature>
<name>A0AA88L3A9_ARTSF</name>
<evidence type="ECO:0000256" key="1">
    <source>
        <dbReference type="PROSITE-ProRule" id="PRU00529"/>
    </source>
</evidence>
<feature type="region of interest" description="Disordered" evidence="2">
    <location>
        <begin position="255"/>
        <end position="319"/>
    </location>
</feature>
<gene>
    <name evidence="4" type="ORF">QYM36_012636</name>
</gene>
<dbReference type="PANTHER" id="PTHR13452">
    <property type="entry name" value="THUMP DOMAIN CONTAINING PROTEIN 1-RELATED"/>
    <property type="match status" value="1"/>
</dbReference>
<sequence>MTGERKRKAKEYYKKSAKAIKLKGRQLSPGLKGFLCTCNNAEKQCVREAYNILNEVSDKLYGLEKKSPACSEDIESDLDSELKSLRTAEIEQKRFQVVDSGANNVVFIKTTVPSPLEVAQKIINDIKENGEQKTRFLLRLLPVELTCRASIEEIKKALQPIITEHFKDAKNFHIQVHARNSNIKRDNILPELLCLFQEIYPQLIGTLVKPHKSLILEIIKSTVCICIAEEYDENAKYNLIELSKKCLQRNMEIKEEVPPQDEDEIEKGEAVKVEDKKGGGKPVKVEDRPEKEKPSEINNMKDEEKTKTAEENTDKGSEK</sequence>
<reference evidence="4" key="1">
    <citation type="submission" date="2023-07" db="EMBL/GenBank/DDBJ databases">
        <title>Chromosome-level genome assembly of Artemia franciscana.</title>
        <authorList>
            <person name="Jo E."/>
        </authorList>
    </citation>
    <scope>NUCLEOTIDE SEQUENCE</scope>
    <source>
        <tissue evidence="4">Whole body</tissue>
    </source>
</reference>
<dbReference type="GO" id="GO:0003723">
    <property type="term" value="F:RNA binding"/>
    <property type="evidence" value="ECO:0007669"/>
    <property type="project" value="UniProtKB-UniRule"/>
</dbReference>
<evidence type="ECO:0000256" key="2">
    <source>
        <dbReference type="SAM" id="MobiDB-lite"/>
    </source>
</evidence>
<protein>
    <recommendedName>
        <fullName evidence="3">THUMP domain-containing protein</fullName>
    </recommendedName>
</protein>
<dbReference type="Pfam" id="PF02926">
    <property type="entry name" value="THUMP"/>
    <property type="match status" value="1"/>
</dbReference>
<dbReference type="GO" id="GO:0006400">
    <property type="term" value="P:tRNA modification"/>
    <property type="evidence" value="ECO:0007669"/>
    <property type="project" value="InterPro"/>
</dbReference>
<feature type="domain" description="THUMP" evidence="3">
    <location>
        <begin position="125"/>
        <end position="229"/>
    </location>
</feature>
<dbReference type="Proteomes" id="UP001187531">
    <property type="component" value="Unassembled WGS sequence"/>
</dbReference>
<evidence type="ECO:0000259" key="3">
    <source>
        <dbReference type="PROSITE" id="PS51165"/>
    </source>
</evidence>
<dbReference type="EMBL" id="JAVRJZ010000016">
    <property type="protein sequence ID" value="KAK2711539.1"/>
    <property type="molecule type" value="Genomic_DNA"/>
</dbReference>
<dbReference type="InterPro" id="IPR040183">
    <property type="entry name" value="THUMPD1-like"/>
</dbReference>
<dbReference type="Gene3D" id="3.30.2300.10">
    <property type="entry name" value="THUMP superfamily"/>
    <property type="match status" value="1"/>
</dbReference>
<dbReference type="AlphaFoldDB" id="A0AA88L3A9"/>